<reference evidence="1 2" key="1">
    <citation type="journal article" date="2020" name="Nat. Commun.">
        <title>Genome of Tripterygium wilfordii and identification of cytochrome P450 involved in triptolide biosynthesis.</title>
        <authorList>
            <person name="Tu L."/>
            <person name="Su P."/>
            <person name="Zhang Z."/>
            <person name="Gao L."/>
            <person name="Wang J."/>
            <person name="Hu T."/>
            <person name="Zhou J."/>
            <person name="Zhang Y."/>
            <person name="Zhao Y."/>
            <person name="Liu Y."/>
            <person name="Song Y."/>
            <person name="Tong Y."/>
            <person name="Lu Y."/>
            <person name="Yang J."/>
            <person name="Xu C."/>
            <person name="Jia M."/>
            <person name="Peters R.J."/>
            <person name="Huang L."/>
            <person name="Gao W."/>
        </authorList>
    </citation>
    <scope>NUCLEOTIDE SEQUENCE [LARGE SCALE GENOMIC DNA]</scope>
    <source>
        <strain evidence="2">cv. XIE 37</strain>
        <tissue evidence="1">Leaf</tissue>
    </source>
</reference>
<comment type="caution">
    <text evidence="1">The sequence shown here is derived from an EMBL/GenBank/DDBJ whole genome shotgun (WGS) entry which is preliminary data.</text>
</comment>
<dbReference type="EMBL" id="JAAARO010000004">
    <property type="protein sequence ID" value="KAF5748356.1"/>
    <property type="molecule type" value="Genomic_DNA"/>
</dbReference>
<dbReference type="Proteomes" id="UP000593562">
    <property type="component" value="Unassembled WGS sequence"/>
</dbReference>
<name>A0A7J7DQH9_TRIWF</name>
<gene>
    <name evidence="1" type="ORF">HS088_TW04G00309</name>
</gene>
<evidence type="ECO:0000313" key="2">
    <source>
        <dbReference type="Proteomes" id="UP000593562"/>
    </source>
</evidence>
<evidence type="ECO:0000313" key="1">
    <source>
        <dbReference type="EMBL" id="KAF5748356.1"/>
    </source>
</evidence>
<keyword evidence="2" id="KW-1185">Reference proteome</keyword>
<dbReference type="InParanoid" id="A0A7J7DQH9"/>
<protein>
    <submittedName>
        <fullName evidence="1">Uncharacterized protein</fullName>
    </submittedName>
</protein>
<dbReference type="AlphaFoldDB" id="A0A7J7DQH9"/>
<proteinExistence type="predicted"/>
<accession>A0A7J7DQH9</accession>
<organism evidence="1 2">
    <name type="scientific">Tripterygium wilfordii</name>
    <name type="common">Thunder God vine</name>
    <dbReference type="NCBI Taxonomy" id="458696"/>
    <lineage>
        <taxon>Eukaryota</taxon>
        <taxon>Viridiplantae</taxon>
        <taxon>Streptophyta</taxon>
        <taxon>Embryophyta</taxon>
        <taxon>Tracheophyta</taxon>
        <taxon>Spermatophyta</taxon>
        <taxon>Magnoliopsida</taxon>
        <taxon>eudicotyledons</taxon>
        <taxon>Gunneridae</taxon>
        <taxon>Pentapetalae</taxon>
        <taxon>rosids</taxon>
        <taxon>fabids</taxon>
        <taxon>Celastrales</taxon>
        <taxon>Celastraceae</taxon>
        <taxon>Tripterygium</taxon>
    </lineage>
</organism>
<sequence>MDPMGYQKSSKRCKEKLENINKYFWKAKDSIDVAGNVTELEIGQCFSNMDSEVAKMGSSNVNSYAIAFTSVEL</sequence>